<proteinExistence type="predicted"/>
<dbReference type="SUPFAM" id="SSF53756">
    <property type="entry name" value="UDP-Glycosyltransferase/glycogen phosphorylase"/>
    <property type="match status" value="1"/>
</dbReference>
<sequence length="472" mass="54594">MPINIYDLVKSTTVIGEDTIKAKSAENAVAPFAEPEYNGWWKKSSNGKKRVMLCGTYPIGTSNGYSKVVYYISKYLGKYEDIELTVYGFQNVNNTNDKDLRNDIPSSVKLYDVLAAENPKRNGFGELEIGDFIKKNPQDVIIIFNDNMITTALTTTIIKECGDEKKNYKLISYMDQVYPYQKKDYIDLLNAYYDGIIAFTPYWRDIARKLGIKESIPIYVFPHGFDTTMYYPIPKDIARTYFKYNIDDFMVLNLNRNQPRKCWDHTMIAWVEFVEMHYNVNVRETIKKNKNNTRPVKLIIGTQINAFWNLWDVLENEVKFRDVPLDYVKNTIIEVPMPQQLSDKEINILYNSCDVGCNNCNGGGYELTVFECLGLGIPQVSSYVGGIREYLSENNSIPIKSNIYQYLDNKSNGIGGKAEITDPHEFALGFWKYFNNPELALKHGKNGRENILKNYRWESLVEYFYSKILTNI</sequence>
<accession>A0A6C0L9D6</accession>
<dbReference type="PANTHER" id="PTHR12526:SF637">
    <property type="entry name" value="GLYCOSYLTRANSFERASE EPSF-RELATED"/>
    <property type="match status" value="1"/>
</dbReference>
<dbReference type="EMBL" id="MN740459">
    <property type="protein sequence ID" value="QHU27586.1"/>
    <property type="molecule type" value="Genomic_DNA"/>
</dbReference>
<evidence type="ECO:0008006" key="2">
    <source>
        <dbReference type="Google" id="ProtNLM"/>
    </source>
</evidence>
<evidence type="ECO:0000313" key="1">
    <source>
        <dbReference type="EMBL" id="QHU27586.1"/>
    </source>
</evidence>
<dbReference type="Gene3D" id="3.40.50.11930">
    <property type="match status" value="1"/>
</dbReference>
<organism evidence="1">
    <name type="scientific">viral metagenome</name>
    <dbReference type="NCBI Taxonomy" id="1070528"/>
    <lineage>
        <taxon>unclassified sequences</taxon>
        <taxon>metagenomes</taxon>
        <taxon>organismal metagenomes</taxon>
    </lineage>
</organism>
<dbReference type="Gene3D" id="3.40.50.2000">
    <property type="entry name" value="Glycogen Phosphorylase B"/>
    <property type="match status" value="1"/>
</dbReference>
<name>A0A6C0L9D6_9ZZZZ</name>
<dbReference type="PANTHER" id="PTHR12526">
    <property type="entry name" value="GLYCOSYLTRANSFERASE"/>
    <property type="match status" value="1"/>
</dbReference>
<reference evidence="1" key="1">
    <citation type="journal article" date="2020" name="Nature">
        <title>Giant virus diversity and host interactions through global metagenomics.</title>
        <authorList>
            <person name="Schulz F."/>
            <person name="Roux S."/>
            <person name="Paez-Espino D."/>
            <person name="Jungbluth S."/>
            <person name="Walsh D.A."/>
            <person name="Denef V.J."/>
            <person name="McMahon K.D."/>
            <person name="Konstantinidis K.T."/>
            <person name="Eloe-Fadrosh E.A."/>
            <person name="Kyrpides N.C."/>
            <person name="Woyke T."/>
        </authorList>
    </citation>
    <scope>NUCLEOTIDE SEQUENCE</scope>
    <source>
        <strain evidence="1">GVMAG-M-3300027769-26</strain>
    </source>
</reference>
<protein>
    <recommendedName>
        <fullName evidence="2">Glycosyl transferase family 1 domain-containing protein</fullName>
    </recommendedName>
</protein>
<dbReference type="AlphaFoldDB" id="A0A6C0L9D6"/>